<evidence type="ECO:0000313" key="8">
    <source>
        <dbReference type="EMBL" id="MCI0755767.1"/>
    </source>
</evidence>
<dbReference type="SMART" id="SM00827">
    <property type="entry name" value="PKS_AT"/>
    <property type="match status" value="1"/>
</dbReference>
<dbReference type="InterPro" id="IPR049552">
    <property type="entry name" value="PKS_DH_N"/>
</dbReference>
<keyword evidence="3" id="KW-0808">Transferase</keyword>
<dbReference type="SMART" id="SM00826">
    <property type="entry name" value="PKS_DH"/>
    <property type="match status" value="1"/>
</dbReference>
<dbReference type="Gene3D" id="3.40.366.10">
    <property type="entry name" value="Malonyl-Coenzyme A Acyl Carrier Protein, domain 2"/>
    <property type="match status" value="1"/>
</dbReference>
<dbReference type="InterPro" id="IPR016036">
    <property type="entry name" value="Malonyl_transacylase_ACP-bd"/>
</dbReference>
<dbReference type="Pfam" id="PF00550">
    <property type="entry name" value="PP-binding"/>
    <property type="match status" value="1"/>
</dbReference>
<dbReference type="Pfam" id="PF08659">
    <property type="entry name" value="KR"/>
    <property type="match status" value="1"/>
</dbReference>
<dbReference type="InterPro" id="IPR042104">
    <property type="entry name" value="PKS_dehydratase_sf"/>
</dbReference>
<evidence type="ECO:0000259" key="5">
    <source>
        <dbReference type="PROSITE" id="PS50075"/>
    </source>
</evidence>
<name>A0ABS9W8Y1_9PROT</name>
<dbReference type="SUPFAM" id="SSF55048">
    <property type="entry name" value="Probable ACP-binding domain of malonyl-CoA ACP transacylase"/>
    <property type="match status" value="1"/>
</dbReference>
<dbReference type="SUPFAM" id="SSF47336">
    <property type="entry name" value="ACP-like"/>
    <property type="match status" value="1"/>
</dbReference>
<feature type="active site" description="Proton donor; for dehydratase activity" evidence="4">
    <location>
        <position position="1085"/>
    </location>
</feature>
<dbReference type="Gene3D" id="3.40.47.10">
    <property type="match status" value="1"/>
</dbReference>
<evidence type="ECO:0000256" key="2">
    <source>
        <dbReference type="ARBA" id="ARBA00022553"/>
    </source>
</evidence>
<reference evidence="8 9" key="1">
    <citation type="submission" date="2022-03" db="EMBL/GenBank/DDBJ databases">
        <title>Complete genome analysis of Roseomonas KG 17.1 : a prolific producer of plant growth promoters.</title>
        <authorList>
            <person name="Saadouli I."/>
            <person name="Najjari A."/>
            <person name="Mosbah A."/>
            <person name="Ouzari H.I."/>
        </authorList>
    </citation>
    <scope>NUCLEOTIDE SEQUENCE [LARGE SCALE GENOMIC DNA]</scope>
    <source>
        <strain evidence="8 9">KG17-1</strain>
    </source>
</reference>
<dbReference type="Gene3D" id="3.40.50.720">
    <property type="entry name" value="NAD(P)-binding Rossmann-like Domain"/>
    <property type="match status" value="2"/>
</dbReference>
<dbReference type="Pfam" id="PF16197">
    <property type="entry name" value="KAsynt_C_assoc"/>
    <property type="match status" value="1"/>
</dbReference>
<dbReference type="InterPro" id="IPR014030">
    <property type="entry name" value="Ketoacyl_synth_N"/>
</dbReference>
<evidence type="ECO:0000259" key="7">
    <source>
        <dbReference type="PROSITE" id="PS52019"/>
    </source>
</evidence>
<dbReference type="PROSITE" id="PS50075">
    <property type="entry name" value="CARRIER"/>
    <property type="match status" value="1"/>
</dbReference>
<gene>
    <name evidence="8" type="ORF">MON41_19045</name>
</gene>
<dbReference type="SUPFAM" id="SSF51735">
    <property type="entry name" value="NAD(P)-binding Rossmann-fold domains"/>
    <property type="match status" value="2"/>
</dbReference>
<evidence type="ECO:0000313" key="9">
    <source>
        <dbReference type="Proteomes" id="UP001201985"/>
    </source>
</evidence>
<dbReference type="CDD" id="cd00833">
    <property type="entry name" value="PKS"/>
    <property type="match status" value="1"/>
</dbReference>
<proteinExistence type="predicted"/>
<dbReference type="InterPro" id="IPR016039">
    <property type="entry name" value="Thiolase-like"/>
</dbReference>
<dbReference type="InterPro" id="IPR049900">
    <property type="entry name" value="PKS_mFAS_DH"/>
</dbReference>
<keyword evidence="1" id="KW-0596">Phosphopantetheine</keyword>
<dbReference type="Pfam" id="PF00698">
    <property type="entry name" value="Acyl_transf_1"/>
    <property type="match status" value="1"/>
</dbReference>
<dbReference type="SUPFAM" id="SSF52151">
    <property type="entry name" value="FabD/lysophospholipase-like"/>
    <property type="match status" value="1"/>
</dbReference>
<dbReference type="Gene3D" id="3.10.129.110">
    <property type="entry name" value="Polyketide synthase dehydratase"/>
    <property type="match status" value="1"/>
</dbReference>
<dbReference type="InterPro" id="IPR001227">
    <property type="entry name" value="Ac_transferase_dom_sf"/>
</dbReference>
<dbReference type="InterPro" id="IPR013968">
    <property type="entry name" value="PKS_KR"/>
</dbReference>
<dbReference type="Gene3D" id="3.30.70.3290">
    <property type="match status" value="1"/>
</dbReference>
<dbReference type="InterPro" id="IPR049551">
    <property type="entry name" value="PKS_DH_C"/>
</dbReference>
<dbReference type="InterPro" id="IPR036736">
    <property type="entry name" value="ACP-like_sf"/>
</dbReference>
<organism evidence="8 9">
    <name type="scientific">Teichococcus vastitatis</name>
    <dbReference type="NCBI Taxonomy" id="2307076"/>
    <lineage>
        <taxon>Bacteria</taxon>
        <taxon>Pseudomonadati</taxon>
        <taxon>Pseudomonadota</taxon>
        <taxon>Alphaproteobacteria</taxon>
        <taxon>Acetobacterales</taxon>
        <taxon>Roseomonadaceae</taxon>
        <taxon>Roseomonas</taxon>
    </lineage>
</organism>
<comment type="caution">
    <text evidence="8">The sequence shown here is derived from an EMBL/GenBank/DDBJ whole genome shotgun (WGS) entry which is preliminary data.</text>
</comment>
<feature type="active site" description="Proton acceptor; for dehydratase activity" evidence="4">
    <location>
        <position position="919"/>
    </location>
</feature>
<dbReference type="Pfam" id="PF00109">
    <property type="entry name" value="ketoacyl-synt"/>
    <property type="match status" value="1"/>
</dbReference>
<dbReference type="Proteomes" id="UP001201985">
    <property type="component" value="Unassembled WGS sequence"/>
</dbReference>
<dbReference type="InterPro" id="IPR020841">
    <property type="entry name" value="PKS_Beta-ketoAc_synthase_dom"/>
</dbReference>
<accession>A0ABS9W8Y1</accession>
<dbReference type="PANTHER" id="PTHR43775">
    <property type="entry name" value="FATTY ACID SYNTHASE"/>
    <property type="match status" value="1"/>
</dbReference>
<dbReference type="PANTHER" id="PTHR43775:SF37">
    <property type="entry name" value="SI:DKEY-61P9.11"/>
    <property type="match status" value="1"/>
</dbReference>
<feature type="domain" description="PKS/mFAS DH" evidence="7">
    <location>
        <begin position="884"/>
        <end position="1165"/>
    </location>
</feature>
<dbReference type="SMART" id="SM00825">
    <property type="entry name" value="PKS_KS"/>
    <property type="match status" value="1"/>
</dbReference>
<dbReference type="RefSeq" id="WP_241793618.1">
    <property type="nucleotide sequence ID" value="NZ_JALBUU010000055.1"/>
</dbReference>
<dbReference type="Gene3D" id="1.10.1200.10">
    <property type="entry name" value="ACP-like"/>
    <property type="match status" value="1"/>
</dbReference>
<dbReference type="SMART" id="SM00822">
    <property type="entry name" value="PKS_KR"/>
    <property type="match status" value="1"/>
</dbReference>
<feature type="domain" description="Carrier" evidence="5">
    <location>
        <begin position="1948"/>
        <end position="2022"/>
    </location>
</feature>
<keyword evidence="2" id="KW-0597">Phosphoprotein</keyword>
<dbReference type="PROSITE" id="PS52019">
    <property type="entry name" value="PKS_MFAS_DH"/>
    <property type="match status" value="1"/>
</dbReference>
<dbReference type="InterPro" id="IPR036291">
    <property type="entry name" value="NAD(P)-bd_dom_sf"/>
</dbReference>
<dbReference type="Pfam" id="PF21089">
    <property type="entry name" value="PKS_DH_N"/>
    <property type="match status" value="1"/>
</dbReference>
<dbReference type="PROSITE" id="PS00606">
    <property type="entry name" value="KS3_1"/>
    <property type="match status" value="1"/>
</dbReference>
<evidence type="ECO:0000256" key="4">
    <source>
        <dbReference type="PROSITE-ProRule" id="PRU01363"/>
    </source>
</evidence>
<evidence type="ECO:0000259" key="6">
    <source>
        <dbReference type="PROSITE" id="PS52004"/>
    </source>
</evidence>
<dbReference type="PROSITE" id="PS52004">
    <property type="entry name" value="KS3_2"/>
    <property type="match status" value="1"/>
</dbReference>
<keyword evidence="9" id="KW-1185">Reference proteome</keyword>
<dbReference type="InterPro" id="IPR016035">
    <property type="entry name" value="Acyl_Trfase/lysoPLipase"/>
</dbReference>
<dbReference type="InterPro" id="IPR014043">
    <property type="entry name" value="Acyl_transferase_dom"/>
</dbReference>
<dbReference type="InterPro" id="IPR014031">
    <property type="entry name" value="Ketoacyl_synth_C"/>
</dbReference>
<sequence length="2037" mass="216909">MNSVVIVGAQCRFPGGASSPDEFFNQLIDKKNFVSDVPDGRWNPDKFYNDAGGAGKTYVRRGHWLDYDYKSFDASSFGMAPREVEFMDPQQRLLLETTWQAFENAGIDIAALSGRQVGVYVGGFTVDHLINEFSSQNRWSIDTHSAAGATLTMLANRISYAFNLTGPSFALDTACSSSLVAFVQAVQDLQQGRCEMAVVGGVNFMLRPEYAVAMSKGRFLARDGRSKSFDAAADGYGRGEGCGVLILRKADDALADGNEIIAYVDGAGVNQDGRTSGITVPNPKAQEALMRQVLQDSDVDAATILYVEAHGTGTPVGDPLEVAAIAAVYADGERDAPCLIGSVKSNIGHLEAAAGVAGLIKAAWILRRNVVPPLAMLETPNPALPLHHPGIALATEHRVLGPADQTRRVAVNSFGYGGTNAHVILRAPDTVFPVRQPEGGRSAEVLLAPVSARSPRVLPLAAQNLAERLAECNLYDVLHAATRKRAHFEHRAVAWGDSAAALSNGLAGLARGQPSARTLQGEALIAPEGGTVFVYTGMGPQWWGMGRGLWRDSCVYRTALREADAMFETIAGFSILAEMLKDESDSRIARTEFAQPANFMLQLGLTRVLAAEGLRPDAVLGHSVGEVSAAWAAGMLPLEQALRVSRQRSRVQSQAAGQGGMLATGLSEAEAELIAERSGGKIDVAAVNAPRAVTLAGDVPALKAVARKLEAEDVFARMLTVEVAYHSAFMEPLKDELIGVLADLKTQAPHIPLYSTVTGRRVETRRYDAEYWADNVRERVRFMAAIRRALSDGLTHFVEVGPHPVLGRSILDIIKDAGATARHVPTLNMKQDDAGSLPLTLASAYVAGAKLDWAQRHPQGRAVTLPNYPFARERLWRESTIQSHDRLSFGDRAMAQRQAPGTSLPTDLSVRSLNFLHDHQVAGVAVMPGAAYLEALLAAAEASYAKGPWVLENVTIDAPFVLDRDQPQMLEVVEVAGGSRELRSSNALLPGEVVRHASATLRRLQGAAACQYGLEALRADISQELESGALYDRFRQIGLNYQNAFRSISAVRHDATRQVALARLELSQTERGDAAMFLAHPCLVDGSFQAALSLIDPSHGAYLPVAIQEMRLLRPLPDRIWARIVLTEKSPERLVCDILYLDDQGEELASITGLSCAAMVPRRERALPEGDYIDVWEEVPPPAPSGATPLTLATGAPLVILAERGDALAAALAAGCAAAGRRHCLVHWDDPGLRETLHAETQWIEDRPCIALMFTAGLDGTDPAGETALSRLRATLSGFAIMRESMPRIVLVTRGGVAAAPGDAPVPAQAALIGFARVAYAELEDLTLDSVDVDPNAPDPAALLGALLVQGLEREIALRAGRRLAPLLRASGLFAELPLKQLCLEAGTKLLLEQDCLTERRLPPLAADMLRLEVEALCLLPQQSTTEHRIFGFVGRIAVVAEEGQERALGERVCGIAPEHLVQPATMLDLPAATAVLAGWPEPLDAAVGAGAAVTQVPAVTLMAQLDWQPGQRALLTSDALGLTLAALLRRAGGVVDLMPADPEAWRETDLGSAYDLIAAPLAEWSRRFGFGRWLAPCGILVDLSPDANSFSLPAQARMLLRPLSSSERATPGRFAEIMAAAAQHELPVPATPITLAEWNGRHDHLQIVKLERDAQMIVRADYRPALRRDGTYLVTGGFGALGKETALWLAASGAGRVVVAGRRGASTPGAEPLLAAIRAAGSEAVALVLDTSDVVDVHATVAALDTATAPLRGVFHAAGTLADKPVLELTDADISSVLRPKLLGAVALDRATRGRALDHFVLFSSIAQLVGNPRQANYCAANAGLDAIAHARRAAGLPGLSINLGTIGDAGMASDPAIEAHLRQIGLPPLPVRTALAGLSLALHERVAQVAVSAAIDWGRYSVYDARGTRTTRLHHVCAPHLERLDGGQAAAVRAKLVTVAHEDRMAALTALLGEVIAAALRVDASVLTPTRPLDEVGVDSLLAVDLQLAIEGAIGISVSTMTLIGQATLTTLSRTILAQMGLNEHDKPAVSLAAE</sequence>
<dbReference type="InterPro" id="IPR018201">
    <property type="entry name" value="Ketoacyl_synth_AS"/>
</dbReference>
<dbReference type="InterPro" id="IPR050091">
    <property type="entry name" value="PKS_NRPS_Biosynth_Enz"/>
</dbReference>
<dbReference type="InterPro" id="IPR057326">
    <property type="entry name" value="KR_dom"/>
</dbReference>
<evidence type="ECO:0000256" key="1">
    <source>
        <dbReference type="ARBA" id="ARBA00022450"/>
    </source>
</evidence>
<dbReference type="Pfam" id="PF02801">
    <property type="entry name" value="Ketoacyl-synt_C"/>
    <property type="match status" value="1"/>
</dbReference>
<dbReference type="InterPro" id="IPR009081">
    <property type="entry name" value="PP-bd_ACP"/>
</dbReference>
<dbReference type="EMBL" id="JALBUU010000055">
    <property type="protein sequence ID" value="MCI0755767.1"/>
    <property type="molecule type" value="Genomic_DNA"/>
</dbReference>
<dbReference type="Pfam" id="PF14765">
    <property type="entry name" value="PS-DH"/>
    <property type="match status" value="1"/>
</dbReference>
<feature type="region of interest" description="C-terminal hotdog fold" evidence="4">
    <location>
        <begin position="1022"/>
        <end position="1165"/>
    </location>
</feature>
<evidence type="ECO:0000256" key="3">
    <source>
        <dbReference type="ARBA" id="ARBA00022679"/>
    </source>
</evidence>
<dbReference type="InterPro" id="IPR032821">
    <property type="entry name" value="PKS_assoc"/>
</dbReference>
<feature type="domain" description="Ketosynthase family 3 (KS3)" evidence="6">
    <location>
        <begin position="1"/>
        <end position="427"/>
    </location>
</feature>
<dbReference type="InterPro" id="IPR020807">
    <property type="entry name" value="PKS_DH"/>
</dbReference>
<dbReference type="InterPro" id="IPR020806">
    <property type="entry name" value="PKS_PP-bd"/>
</dbReference>
<protein>
    <submittedName>
        <fullName evidence="8">SDR family NAD(P)-dependent oxidoreductase</fullName>
    </submittedName>
</protein>
<feature type="region of interest" description="N-terminal hotdog fold" evidence="4">
    <location>
        <begin position="884"/>
        <end position="1008"/>
    </location>
</feature>
<dbReference type="SMART" id="SM00823">
    <property type="entry name" value="PKS_PP"/>
    <property type="match status" value="1"/>
</dbReference>
<dbReference type="SUPFAM" id="SSF53901">
    <property type="entry name" value="Thiolase-like"/>
    <property type="match status" value="1"/>
</dbReference>